<proteinExistence type="predicted"/>
<evidence type="ECO:0000313" key="1">
    <source>
        <dbReference type="EMBL" id="JAS08405.1"/>
    </source>
</evidence>
<feature type="non-terminal residue" evidence="1">
    <location>
        <position position="102"/>
    </location>
</feature>
<accession>A0A1B6C599</accession>
<name>A0A1B6C599_9HEMI</name>
<protein>
    <submittedName>
        <fullName evidence="1">Uncharacterized protein</fullName>
    </submittedName>
</protein>
<reference evidence="1" key="1">
    <citation type="submission" date="2015-12" db="EMBL/GenBank/DDBJ databases">
        <title>De novo transcriptome assembly of four potential Pierce s Disease insect vectors from Arizona vineyards.</title>
        <authorList>
            <person name="Tassone E.E."/>
        </authorList>
    </citation>
    <scope>NUCLEOTIDE SEQUENCE</scope>
</reference>
<gene>
    <name evidence="1" type="ORF">g.44745</name>
</gene>
<organism evidence="1">
    <name type="scientific">Clastoptera arizonana</name>
    <name type="common">Arizona spittle bug</name>
    <dbReference type="NCBI Taxonomy" id="38151"/>
    <lineage>
        <taxon>Eukaryota</taxon>
        <taxon>Metazoa</taxon>
        <taxon>Ecdysozoa</taxon>
        <taxon>Arthropoda</taxon>
        <taxon>Hexapoda</taxon>
        <taxon>Insecta</taxon>
        <taxon>Pterygota</taxon>
        <taxon>Neoptera</taxon>
        <taxon>Paraneoptera</taxon>
        <taxon>Hemiptera</taxon>
        <taxon>Auchenorrhyncha</taxon>
        <taxon>Cercopoidea</taxon>
        <taxon>Clastopteridae</taxon>
        <taxon>Clastoptera</taxon>
    </lineage>
</organism>
<dbReference type="AlphaFoldDB" id="A0A1B6C599"/>
<sequence length="102" mass="11726">MSPSRSHRWIQSTMGWLHSFAPRPAHLNQLGIQKSMSPIVRRGSSKYHQKALEHSELSMMMHKEEHVSSIPIEGEVCLLTESPFRILRAAESGNLEDFNRLF</sequence>
<dbReference type="EMBL" id="GEDC01028893">
    <property type="protein sequence ID" value="JAS08405.1"/>
    <property type="molecule type" value="Transcribed_RNA"/>
</dbReference>